<keyword evidence="2" id="KW-1185">Reference proteome</keyword>
<accession>U5CYL4</accession>
<dbReference type="HOGENOM" id="CLU_2079028_0_0_1"/>
<dbReference type="Proteomes" id="UP000017836">
    <property type="component" value="Unassembled WGS sequence"/>
</dbReference>
<evidence type="ECO:0000313" key="1">
    <source>
        <dbReference type="EMBL" id="ERN18436.1"/>
    </source>
</evidence>
<dbReference type="AlphaFoldDB" id="U5CYL4"/>
<protein>
    <submittedName>
        <fullName evidence="1">Uncharacterized protein</fullName>
    </submittedName>
</protein>
<dbReference type="Gramene" id="ERN18436">
    <property type="protein sequence ID" value="ERN18436"/>
    <property type="gene ID" value="AMTR_s01092p00007520"/>
</dbReference>
<feature type="non-terminal residue" evidence="1">
    <location>
        <position position="118"/>
    </location>
</feature>
<name>U5CYL4_AMBTC</name>
<organism evidence="1 2">
    <name type="scientific">Amborella trichopoda</name>
    <dbReference type="NCBI Taxonomy" id="13333"/>
    <lineage>
        <taxon>Eukaryota</taxon>
        <taxon>Viridiplantae</taxon>
        <taxon>Streptophyta</taxon>
        <taxon>Embryophyta</taxon>
        <taxon>Tracheophyta</taxon>
        <taxon>Spermatophyta</taxon>
        <taxon>Magnoliopsida</taxon>
        <taxon>Amborellales</taxon>
        <taxon>Amborellaceae</taxon>
        <taxon>Amborella</taxon>
    </lineage>
</organism>
<gene>
    <name evidence="1" type="ORF">AMTR_s01092p00007520</name>
</gene>
<proteinExistence type="predicted"/>
<evidence type="ECO:0000313" key="2">
    <source>
        <dbReference type="Proteomes" id="UP000017836"/>
    </source>
</evidence>
<sequence length="118" mass="12730">MNPNACAFNLNTGGIINPSARTLSYPNTRSSPNPRTNTFVVKDMATPFLMNYKVRVPNASGIGLNPSLGSSSEMVATEGPTVNIVNQAIGQAVEGRTLFLTFSRGHPVRDQEVIDFFN</sequence>
<reference evidence="2" key="1">
    <citation type="journal article" date="2013" name="Science">
        <title>The Amborella genome and the evolution of flowering plants.</title>
        <authorList>
            <consortium name="Amborella Genome Project"/>
        </authorList>
    </citation>
    <scope>NUCLEOTIDE SEQUENCE [LARGE SCALE GENOMIC DNA]</scope>
</reference>
<dbReference type="EMBL" id="KI392108">
    <property type="protein sequence ID" value="ERN18436.1"/>
    <property type="molecule type" value="Genomic_DNA"/>
</dbReference>